<dbReference type="Proteomes" id="UP000294225">
    <property type="component" value="Unassembled WGS sequence"/>
</dbReference>
<dbReference type="EMBL" id="SJKC01000007">
    <property type="protein sequence ID" value="TCC30824.1"/>
    <property type="molecule type" value="Genomic_DNA"/>
</dbReference>
<evidence type="ECO:0000313" key="2">
    <source>
        <dbReference type="Proteomes" id="UP000294225"/>
    </source>
</evidence>
<name>A0A4R0IFL1_9ACTN</name>
<sequence length="105" mass="12058">MNRWIGSLFDPMHRDETVTRLLEADDSYIDQLGNVARALDRPSPEHLKELYASLRSVLTYHHVEKSVDVEVDPMGDRVDKVCVRGRTRTLTTRLDLEPDVPGRTL</sequence>
<dbReference type="RefSeq" id="WP_131499646.1">
    <property type="nucleotide sequence ID" value="NZ_SJKC01000007.1"/>
</dbReference>
<reference evidence="1 2" key="1">
    <citation type="submission" date="2019-02" db="EMBL/GenBank/DDBJ databases">
        <title>Kribbella capetownensis sp. nov. and Kribbella speibonae sp. nov., isolated from soil.</title>
        <authorList>
            <person name="Curtis S.M."/>
            <person name="Norton I."/>
            <person name="Everest G.J."/>
            <person name="Meyers P.R."/>
        </authorList>
    </citation>
    <scope>NUCLEOTIDE SEQUENCE [LARGE SCALE GENOMIC DNA]</scope>
    <source>
        <strain evidence="1 2">YM55</strain>
    </source>
</reference>
<protein>
    <submittedName>
        <fullName evidence="1">Uncharacterized protein</fullName>
    </submittedName>
</protein>
<comment type="caution">
    <text evidence="1">The sequence shown here is derived from an EMBL/GenBank/DDBJ whole genome shotgun (WGS) entry which is preliminary data.</text>
</comment>
<gene>
    <name evidence="1" type="ORF">E0H92_37570</name>
</gene>
<evidence type="ECO:0000313" key="1">
    <source>
        <dbReference type="EMBL" id="TCC30824.1"/>
    </source>
</evidence>
<accession>A0A4R0IFL1</accession>
<organism evidence="1 2">
    <name type="scientific">Kribbella speibonae</name>
    <dbReference type="NCBI Taxonomy" id="1572660"/>
    <lineage>
        <taxon>Bacteria</taxon>
        <taxon>Bacillati</taxon>
        <taxon>Actinomycetota</taxon>
        <taxon>Actinomycetes</taxon>
        <taxon>Propionibacteriales</taxon>
        <taxon>Kribbellaceae</taxon>
        <taxon>Kribbella</taxon>
    </lineage>
</organism>
<proteinExistence type="predicted"/>
<dbReference type="AlphaFoldDB" id="A0A4R0IFL1"/>